<organism evidence="1">
    <name type="scientific">marine metagenome</name>
    <dbReference type="NCBI Taxonomy" id="408172"/>
    <lineage>
        <taxon>unclassified sequences</taxon>
        <taxon>metagenomes</taxon>
        <taxon>ecological metagenomes</taxon>
    </lineage>
</organism>
<evidence type="ECO:0000313" key="1">
    <source>
        <dbReference type="EMBL" id="SVA99983.1"/>
    </source>
</evidence>
<protein>
    <recommendedName>
        <fullName evidence="2">Lipoprotein</fullName>
    </recommendedName>
</protein>
<evidence type="ECO:0008006" key="2">
    <source>
        <dbReference type="Google" id="ProtNLM"/>
    </source>
</evidence>
<reference evidence="1" key="1">
    <citation type="submission" date="2018-05" db="EMBL/GenBank/DDBJ databases">
        <authorList>
            <person name="Lanie J.A."/>
            <person name="Ng W.-L."/>
            <person name="Kazmierczak K.M."/>
            <person name="Andrzejewski T.M."/>
            <person name="Davidsen T.M."/>
            <person name="Wayne K.J."/>
            <person name="Tettelin H."/>
            <person name="Glass J.I."/>
            <person name="Rusch D."/>
            <person name="Podicherti R."/>
            <person name="Tsui H.-C.T."/>
            <person name="Winkler M.E."/>
        </authorList>
    </citation>
    <scope>NUCLEOTIDE SEQUENCE</scope>
</reference>
<name>A0A382AG61_9ZZZZ</name>
<dbReference type="PROSITE" id="PS51257">
    <property type="entry name" value="PROKAR_LIPOPROTEIN"/>
    <property type="match status" value="1"/>
</dbReference>
<proteinExistence type="predicted"/>
<sequence>MNCLKNKIGFIFAFFVSGLVLSCGSEERRELKGTLSFVLSANVRAQLDPCG</sequence>
<accession>A0A382AG61</accession>
<dbReference type="EMBL" id="UINC01025075">
    <property type="protein sequence ID" value="SVA99983.1"/>
    <property type="molecule type" value="Genomic_DNA"/>
</dbReference>
<dbReference type="AlphaFoldDB" id="A0A382AG61"/>
<gene>
    <name evidence="1" type="ORF">METZ01_LOCUS152837</name>
</gene>